<keyword evidence="1" id="KW-1133">Transmembrane helix</keyword>
<dbReference type="RefSeq" id="WP_159344582.1">
    <property type="nucleotide sequence ID" value="NZ_JARMFD010000039.1"/>
</dbReference>
<reference evidence="2 3" key="1">
    <citation type="journal article" date="2020" name="G3 (Bethesda)">
        <title>Whole Genome Sequencing and Comparative Genomics of Two Nematicidal Bacillus Strains Reveals a Wide Range of Possible Virulence Factors.</title>
        <authorList>
            <person name="Susic N."/>
            <person name="Janezic S."/>
            <person name="Rupnik M."/>
            <person name="Geric Stare B."/>
        </authorList>
    </citation>
    <scope>NUCLEOTIDE SEQUENCE [LARGE SCALE GENOMIC DNA]</scope>
    <source>
        <strain evidence="2 3">I-1582</strain>
    </source>
</reference>
<comment type="caution">
    <text evidence="2">The sequence shown here is derived from an EMBL/GenBank/DDBJ whole genome shotgun (WGS) entry which is preliminary data.</text>
</comment>
<keyword evidence="1" id="KW-0812">Transmembrane</keyword>
<name>A0A800MYR3_CYTFI</name>
<sequence length="161" mass="18870">MKKLSKLEAVFWSIALPGFSQLLAGQLWKGTLFVVLEFIINVSSHFNSAIMFSFMGEIDKAVHVLNYQWLMFYPCLYMFAMWDAYRSAMPEKEELSFLPFVFSAYFVTVGLMYSTKLKLFGMFFGPVFLPMIFVIPGVVTGLLIRWLILKWRKSRFKVKFY</sequence>
<accession>A0A800MYR3</accession>
<feature type="transmembrane region" description="Helical" evidence="1">
    <location>
        <begin position="127"/>
        <end position="148"/>
    </location>
</feature>
<dbReference type="Proteomes" id="UP000465778">
    <property type="component" value="Unassembled WGS sequence"/>
</dbReference>
<evidence type="ECO:0000313" key="3">
    <source>
        <dbReference type="Proteomes" id="UP000465778"/>
    </source>
</evidence>
<protein>
    <submittedName>
        <fullName evidence="2">Uncharacterized protein</fullName>
    </submittedName>
</protein>
<dbReference type="OrthoDB" id="1681794at2"/>
<evidence type="ECO:0000256" key="1">
    <source>
        <dbReference type="SAM" id="Phobius"/>
    </source>
</evidence>
<gene>
    <name evidence="2" type="ORF">KIS1582_1258</name>
</gene>
<dbReference type="EMBL" id="VDEM01000009">
    <property type="protein sequence ID" value="KAF0824871.1"/>
    <property type="molecule type" value="Genomic_DNA"/>
</dbReference>
<feature type="transmembrane region" description="Helical" evidence="1">
    <location>
        <begin position="67"/>
        <end position="85"/>
    </location>
</feature>
<proteinExistence type="predicted"/>
<feature type="transmembrane region" description="Helical" evidence="1">
    <location>
        <begin position="97"/>
        <end position="115"/>
    </location>
</feature>
<organism evidence="2 3">
    <name type="scientific">Cytobacillus firmus</name>
    <name type="common">Bacillus firmus</name>
    <dbReference type="NCBI Taxonomy" id="1399"/>
    <lineage>
        <taxon>Bacteria</taxon>
        <taxon>Bacillati</taxon>
        <taxon>Bacillota</taxon>
        <taxon>Bacilli</taxon>
        <taxon>Bacillales</taxon>
        <taxon>Bacillaceae</taxon>
        <taxon>Cytobacillus</taxon>
    </lineage>
</organism>
<keyword evidence="1" id="KW-0472">Membrane</keyword>
<evidence type="ECO:0000313" key="2">
    <source>
        <dbReference type="EMBL" id="KAF0824871.1"/>
    </source>
</evidence>
<dbReference type="AlphaFoldDB" id="A0A800MYR3"/>